<organism evidence="1 2">
    <name type="scientific">Pseudolycoriella hygida</name>
    <dbReference type="NCBI Taxonomy" id="35572"/>
    <lineage>
        <taxon>Eukaryota</taxon>
        <taxon>Metazoa</taxon>
        <taxon>Ecdysozoa</taxon>
        <taxon>Arthropoda</taxon>
        <taxon>Hexapoda</taxon>
        <taxon>Insecta</taxon>
        <taxon>Pterygota</taxon>
        <taxon>Neoptera</taxon>
        <taxon>Endopterygota</taxon>
        <taxon>Diptera</taxon>
        <taxon>Nematocera</taxon>
        <taxon>Sciaroidea</taxon>
        <taxon>Sciaridae</taxon>
        <taxon>Pseudolycoriella</taxon>
    </lineage>
</organism>
<keyword evidence="2" id="KW-1185">Reference proteome</keyword>
<evidence type="ECO:0000313" key="1">
    <source>
        <dbReference type="EMBL" id="KAJ6647094.1"/>
    </source>
</evidence>
<evidence type="ECO:0000313" key="2">
    <source>
        <dbReference type="Proteomes" id="UP001151699"/>
    </source>
</evidence>
<dbReference type="PANTHER" id="PTHR31025">
    <property type="entry name" value="SI:CH211-196P9.1-RELATED"/>
    <property type="match status" value="1"/>
</dbReference>
<protein>
    <submittedName>
        <fullName evidence="1">Uncharacterized protein</fullName>
    </submittedName>
</protein>
<dbReference type="PANTHER" id="PTHR31025:SF9">
    <property type="entry name" value="SI:DKEY-286J15.1"/>
    <property type="match status" value="1"/>
</dbReference>
<proteinExistence type="predicted"/>
<accession>A0A9Q0S6J2</accession>
<dbReference type="OrthoDB" id="6781906at2759"/>
<dbReference type="EMBL" id="WJQU01000001">
    <property type="protein sequence ID" value="KAJ6647094.1"/>
    <property type="molecule type" value="Genomic_DNA"/>
</dbReference>
<gene>
    <name evidence="1" type="ORF">Bhyg_02314</name>
</gene>
<dbReference type="AlphaFoldDB" id="A0A9Q0S6J2"/>
<name>A0A9Q0S6J2_9DIPT</name>
<comment type="caution">
    <text evidence="1">The sequence shown here is derived from an EMBL/GenBank/DDBJ whole genome shotgun (WGS) entry which is preliminary data.</text>
</comment>
<dbReference type="Proteomes" id="UP001151699">
    <property type="component" value="Chromosome A"/>
</dbReference>
<sequence length="304" mass="34710">MSSRVVNFIINGESFMAVVKSSSQEFTYEDYMDGVPKSCGTNECYYFSNEDGSVISPEVFIPYVNQNFLRQNDKVFVGIINTNDAGVDLADDEILNDLYVIALPSAAQDVESPASYSRNISEQALLNKEIQNGVDDLKRFIINNNGEYLIKKYNENSSLSDPHRKAIVAIIVKKLTTEHTFWPTTEQKIQYAKLAVELLPIYKTTNVNYFELFYDPAKQRGFINSRLKTVQKHIRETTGERKQKLKTGKSSIESSDVNIPQSFSIETLKEQFKDDIEFLSNCPTTETSAILERMKKTFFMRKSI</sequence>
<reference evidence="1" key="1">
    <citation type="submission" date="2022-07" db="EMBL/GenBank/DDBJ databases">
        <authorList>
            <person name="Trinca V."/>
            <person name="Uliana J.V.C."/>
            <person name="Torres T.T."/>
            <person name="Ward R.J."/>
            <person name="Monesi N."/>
        </authorList>
    </citation>
    <scope>NUCLEOTIDE SEQUENCE</scope>
    <source>
        <strain evidence="1">HSMRA1968</strain>
        <tissue evidence="1">Whole embryos</tissue>
    </source>
</reference>